<organism evidence="1">
    <name type="scientific">Siphoviridae sp. ctCNm48</name>
    <dbReference type="NCBI Taxonomy" id="2825377"/>
    <lineage>
        <taxon>Viruses</taxon>
        <taxon>Duplodnaviria</taxon>
        <taxon>Heunggongvirae</taxon>
        <taxon>Uroviricota</taxon>
        <taxon>Caudoviricetes</taxon>
    </lineage>
</organism>
<reference evidence="1" key="1">
    <citation type="journal article" date="2021" name="Proc. Natl. Acad. Sci. U.S.A.">
        <title>A Catalog of Tens of Thousands of Viruses from Human Metagenomes Reveals Hidden Associations with Chronic Diseases.</title>
        <authorList>
            <person name="Tisza M.J."/>
            <person name="Buck C.B."/>
        </authorList>
    </citation>
    <scope>NUCLEOTIDE SEQUENCE</scope>
    <source>
        <strain evidence="1">CtCNm48</strain>
    </source>
</reference>
<accession>A0A8S5TW67</accession>
<proteinExistence type="predicted"/>
<dbReference type="EMBL" id="BK015945">
    <property type="protein sequence ID" value="DAF86466.1"/>
    <property type="molecule type" value="Genomic_DNA"/>
</dbReference>
<protein>
    <submittedName>
        <fullName evidence="1">Uncharacterized protein</fullName>
    </submittedName>
</protein>
<sequence length="139" mass="15630">MDYTTVLAKATQTLEQRKDRSAWGRGVNEYAVDMLQQLTDYYKGGYISGETLENCTACQIAALNGARNWSEYSWGGSALVYDGDIAAALCNPSELKKTRNGERKPNSREEWLDVQARALHQAFRRMYGAIRAARQEVQA</sequence>
<name>A0A8S5TW67_9CAUD</name>
<evidence type="ECO:0000313" key="1">
    <source>
        <dbReference type="EMBL" id="DAF86466.1"/>
    </source>
</evidence>